<dbReference type="InterPro" id="IPR020479">
    <property type="entry name" value="HD_metazoa"/>
</dbReference>
<dbReference type="SUPFAM" id="SSF46689">
    <property type="entry name" value="Homeodomain-like"/>
    <property type="match status" value="1"/>
</dbReference>
<reference evidence="9" key="1">
    <citation type="submission" date="2014-07" db="EMBL/GenBank/DDBJ databases">
        <authorList>
            <person name="Martin A.A"/>
            <person name="De Silva N."/>
        </authorList>
    </citation>
    <scope>NUCLEOTIDE SEQUENCE</scope>
</reference>
<dbReference type="AlphaFoldDB" id="A0A0K0FDT9"/>
<organism evidence="9 10">
    <name type="scientific">Strongyloides venezuelensis</name>
    <name type="common">Threadworm</name>
    <dbReference type="NCBI Taxonomy" id="75913"/>
    <lineage>
        <taxon>Eukaryota</taxon>
        <taxon>Metazoa</taxon>
        <taxon>Ecdysozoa</taxon>
        <taxon>Nematoda</taxon>
        <taxon>Chromadorea</taxon>
        <taxon>Rhabditida</taxon>
        <taxon>Tylenchina</taxon>
        <taxon>Panagrolaimomorpha</taxon>
        <taxon>Strongyloidoidea</taxon>
        <taxon>Strongyloididae</taxon>
        <taxon>Strongyloides</taxon>
    </lineage>
</organism>
<comment type="subcellular location">
    <subcellularLocation>
        <location evidence="1 5 6">Nucleus</location>
    </subcellularLocation>
</comment>
<feature type="region of interest" description="Disordered" evidence="7">
    <location>
        <begin position="1"/>
        <end position="20"/>
    </location>
</feature>
<evidence type="ECO:0000256" key="4">
    <source>
        <dbReference type="ARBA" id="ARBA00023242"/>
    </source>
</evidence>
<dbReference type="InterPro" id="IPR001356">
    <property type="entry name" value="HD"/>
</dbReference>
<evidence type="ECO:0000313" key="9">
    <source>
        <dbReference type="Proteomes" id="UP000035680"/>
    </source>
</evidence>
<dbReference type="PRINTS" id="PR00031">
    <property type="entry name" value="HTHREPRESSR"/>
</dbReference>
<dbReference type="Gene3D" id="1.10.10.60">
    <property type="entry name" value="Homeodomain-like"/>
    <property type="match status" value="1"/>
</dbReference>
<dbReference type="Proteomes" id="UP000035680">
    <property type="component" value="Unassembled WGS sequence"/>
</dbReference>
<dbReference type="PANTHER" id="PTHR24333">
    <property type="entry name" value="HOMEO BOX HB9 LIKE A-RELATED"/>
    <property type="match status" value="1"/>
</dbReference>
<dbReference type="InterPro" id="IPR050848">
    <property type="entry name" value="Homeobox_TF"/>
</dbReference>
<evidence type="ECO:0000256" key="6">
    <source>
        <dbReference type="RuleBase" id="RU000682"/>
    </source>
</evidence>
<evidence type="ECO:0000259" key="8">
    <source>
        <dbReference type="PROSITE" id="PS50071"/>
    </source>
</evidence>
<feature type="DNA-binding region" description="Homeobox" evidence="5">
    <location>
        <begin position="67"/>
        <end position="126"/>
    </location>
</feature>
<dbReference type="CDD" id="cd00086">
    <property type="entry name" value="homeodomain"/>
    <property type="match status" value="1"/>
</dbReference>
<dbReference type="InterPro" id="IPR017970">
    <property type="entry name" value="Homeobox_CS"/>
</dbReference>
<evidence type="ECO:0000256" key="2">
    <source>
        <dbReference type="ARBA" id="ARBA00023125"/>
    </source>
</evidence>
<keyword evidence="2 5" id="KW-0238">DNA-binding</keyword>
<dbReference type="InterPro" id="IPR009057">
    <property type="entry name" value="Homeodomain-like_sf"/>
</dbReference>
<keyword evidence="4 5" id="KW-0539">Nucleus</keyword>
<dbReference type="PRINTS" id="PR00024">
    <property type="entry name" value="HOMEOBOX"/>
</dbReference>
<keyword evidence="9" id="KW-1185">Reference proteome</keyword>
<dbReference type="PROSITE" id="PS50071">
    <property type="entry name" value="HOMEOBOX_2"/>
    <property type="match status" value="1"/>
</dbReference>
<dbReference type="Pfam" id="PF00046">
    <property type="entry name" value="Homeodomain"/>
    <property type="match status" value="1"/>
</dbReference>
<keyword evidence="3 5" id="KW-0371">Homeobox</keyword>
<dbReference type="SMART" id="SM00389">
    <property type="entry name" value="HOX"/>
    <property type="match status" value="1"/>
</dbReference>
<sequence length="191" mass="22670">MMEERNSGDKKIHPPEKDPEKHPFFIDNLLQVCNPMKSLEIFSSKDQHNQTDTLINCKESPTGGDKRKRHRSTFTTTQIRVLEYEFMNSRYISTEHRSRLANFLGISEQQIKIWFQNRRYKTRLMFLDKNDPSKHIPNSGVGNQQHFTVNKMMITNNLLFTRQKNLNNIQSLFRYNTCTNFKNTVSQRPEI</sequence>
<dbReference type="PANTHER" id="PTHR24333:SF8">
    <property type="entry name" value="HOMEOBOX PROTEIN CEH-62"/>
    <property type="match status" value="1"/>
</dbReference>
<evidence type="ECO:0000256" key="1">
    <source>
        <dbReference type="ARBA" id="ARBA00004123"/>
    </source>
</evidence>
<reference evidence="10" key="2">
    <citation type="submission" date="2015-08" db="UniProtKB">
        <authorList>
            <consortium name="WormBaseParasite"/>
        </authorList>
    </citation>
    <scope>IDENTIFICATION</scope>
</reference>
<evidence type="ECO:0000256" key="5">
    <source>
        <dbReference type="PROSITE-ProRule" id="PRU00108"/>
    </source>
</evidence>
<evidence type="ECO:0000256" key="3">
    <source>
        <dbReference type="ARBA" id="ARBA00023155"/>
    </source>
</evidence>
<proteinExistence type="predicted"/>
<dbReference type="WBParaSite" id="SVE_0701500.1">
    <property type="protein sequence ID" value="SVE_0701500.1"/>
    <property type="gene ID" value="SVE_0701500"/>
</dbReference>
<dbReference type="PROSITE" id="PS00027">
    <property type="entry name" value="HOMEOBOX_1"/>
    <property type="match status" value="1"/>
</dbReference>
<feature type="domain" description="Homeobox" evidence="8">
    <location>
        <begin position="65"/>
        <end position="125"/>
    </location>
</feature>
<evidence type="ECO:0000256" key="7">
    <source>
        <dbReference type="SAM" id="MobiDB-lite"/>
    </source>
</evidence>
<dbReference type="GO" id="GO:0000981">
    <property type="term" value="F:DNA-binding transcription factor activity, RNA polymerase II-specific"/>
    <property type="evidence" value="ECO:0007669"/>
    <property type="project" value="InterPro"/>
</dbReference>
<evidence type="ECO:0000313" key="10">
    <source>
        <dbReference type="WBParaSite" id="SVE_0701500.1"/>
    </source>
</evidence>
<dbReference type="STRING" id="75913.A0A0K0FDT9"/>
<dbReference type="GO" id="GO:0005634">
    <property type="term" value="C:nucleus"/>
    <property type="evidence" value="ECO:0007669"/>
    <property type="project" value="UniProtKB-SubCell"/>
</dbReference>
<dbReference type="GO" id="GO:0003677">
    <property type="term" value="F:DNA binding"/>
    <property type="evidence" value="ECO:0007669"/>
    <property type="project" value="UniProtKB-UniRule"/>
</dbReference>
<name>A0A0K0FDT9_STRVS</name>
<accession>A0A0K0FDT9</accession>
<dbReference type="InterPro" id="IPR000047">
    <property type="entry name" value="HTH_motif"/>
</dbReference>
<protein>
    <submittedName>
        <fullName evidence="10">Homeobox protein Nkx-3.1 (inferred by orthology to a human protein)</fullName>
    </submittedName>
</protein>